<dbReference type="PRINTS" id="PR00039">
    <property type="entry name" value="HTHLYSR"/>
</dbReference>
<evidence type="ECO:0000256" key="1">
    <source>
        <dbReference type="ARBA" id="ARBA00009437"/>
    </source>
</evidence>
<dbReference type="SUPFAM" id="SSF46785">
    <property type="entry name" value="Winged helix' DNA-binding domain"/>
    <property type="match status" value="1"/>
</dbReference>
<accession>A0ABN1ILW1</accession>
<reference evidence="6 7" key="1">
    <citation type="journal article" date="2019" name="Int. J. Syst. Evol. Microbiol.">
        <title>The Global Catalogue of Microorganisms (GCM) 10K type strain sequencing project: providing services to taxonomists for standard genome sequencing and annotation.</title>
        <authorList>
            <consortium name="The Broad Institute Genomics Platform"/>
            <consortium name="The Broad Institute Genome Sequencing Center for Infectious Disease"/>
            <person name="Wu L."/>
            <person name="Ma J."/>
        </authorList>
    </citation>
    <scope>NUCLEOTIDE SEQUENCE [LARGE SCALE GENOMIC DNA]</scope>
    <source>
        <strain evidence="6 7">JCM 15421</strain>
    </source>
</reference>
<dbReference type="PANTHER" id="PTHR30126">
    <property type="entry name" value="HTH-TYPE TRANSCRIPTIONAL REGULATOR"/>
    <property type="match status" value="1"/>
</dbReference>
<dbReference type="Proteomes" id="UP001501523">
    <property type="component" value="Unassembled WGS sequence"/>
</dbReference>
<dbReference type="EMBL" id="BAAAEU010000010">
    <property type="protein sequence ID" value="GAA0716695.1"/>
    <property type="molecule type" value="Genomic_DNA"/>
</dbReference>
<dbReference type="Pfam" id="PF03466">
    <property type="entry name" value="LysR_substrate"/>
    <property type="match status" value="1"/>
</dbReference>
<keyword evidence="2" id="KW-0805">Transcription regulation</keyword>
<organism evidence="6 7">
    <name type="scientific">Dokdonella soli</name>
    <dbReference type="NCBI Taxonomy" id="529810"/>
    <lineage>
        <taxon>Bacteria</taxon>
        <taxon>Pseudomonadati</taxon>
        <taxon>Pseudomonadota</taxon>
        <taxon>Gammaproteobacteria</taxon>
        <taxon>Lysobacterales</taxon>
        <taxon>Rhodanobacteraceae</taxon>
        <taxon>Dokdonella</taxon>
    </lineage>
</organism>
<proteinExistence type="inferred from homology"/>
<dbReference type="InterPro" id="IPR036388">
    <property type="entry name" value="WH-like_DNA-bd_sf"/>
</dbReference>
<keyword evidence="3" id="KW-0238">DNA-binding</keyword>
<keyword evidence="7" id="KW-1185">Reference proteome</keyword>
<evidence type="ECO:0000256" key="4">
    <source>
        <dbReference type="ARBA" id="ARBA00023163"/>
    </source>
</evidence>
<dbReference type="Pfam" id="PF00126">
    <property type="entry name" value="HTH_1"/>
    <property type="match status" value="1"/>
</dbReference>
<dbReference type="Gene3D" id="3.40.190.10">
    <property type="entry name" value="Periplasmic binding protein-like II"/>
    <property type="match status" value="2"/>
</dbReference>
<dbReference type="InterPro" id="IPR005119">
    <property type="entry name" value="LysR_subst-bd"/>
</dbReference>
<dbReference type="InterPro" id="IPR036390">
    <property type="entry name" value="WH_DNA-bd_sf"/>
</dbReference>
<evidence type="ECO:0000256" key="2">
    <source>
        <dbReference type="ARBA" id="ARBA00023015"/>
    </source>
</evidence>
<dbReference type="SUPFAM" id="SSF53850">
    <property type="entry name" value="Periplasmic binding protein-like II"/>
    <property type="match status" value="1"/>
</dbReference>
<comment type="caution">
    <text evidence="6">The sequence shown here is derived from an EMBL/GenBank/DDBJ whole genome shotgun (WGS) entry which is preliminary data.</text>
</comment>
<evidence type="ECO:0000313" key="6">
    <source>
        <dbReference type="EMBL" id="GAA0716695.1"/>
    </source>
</evidence>
<protein>
    <submittedName>
        <fullName evidence="6">LysR family transcriptional regulator</fullName>
    </submittedName>
</protein>
<dbReference type="RefSeq" id="WP_343791264.1">
    <property type="nucleotide sequence ID" value="NZ_BAAAEU010000010.1"/>
</dbReference>
<keyword evidence="4" id="KW-0804">Transcription</keyword>
<name>A0ABN1ILW1_9GAMM</name>
<comment type="similarity">
    <text evidence="1">Belongs to the LysR transcriptional regulatory family.</text>
</comment>
<gene>
    <name evidence="6" type="ORF">GCM10009105_23330</name>
</gene>
<evidence type="ECO:0000313" key="7">
    <source>
        <dbReference type="Proteomes" id="UP001501523"/>
    </source>
</evidence>
<evidence type="ECO:0000256" key="3">
    <source>
        <dbReference type="ARBA" id="ARBA00023125"/>
    </source>
</evidence>
<feature type="domain" description="HTH lysR-type" evidence="5">
    <location>
        <begin position="1"/>
        <end position="59"/>
    </location>
</feature>
<evidence type="ECO:0000259" key="5">
    <source>
        <dbReference type="PROSITE" id="PS50931"/>
    </source>
</evidence>
<dbReference type="InterPro" id="IPR000847">
    <property type="entry name" value="LysR_HTH_N"/>
</dbReference>
<dbReference type="PANTHER" id="PTHR30126:SF6">
    <property type="entry name" value="HTH-TYPE TRANSCRIPTIONAL REGULATOR CYSB-RELATED"/>
    <property type="match status" value="1"/>
</dbReference>
<sequence length="334" mass="36144">MTLTQLRYLIAIADSGLNITLAAERVHATQPGISKQLKQLEDELGFQLFARKGKSLDAITPAGSQVIERARVIQAEAANIRALAANLRNEAQGELRIATTHTQARFALPAPIAALKRRYPQVSVHLQPGGDAEILELLARGQGDLAVISTAGTVPSVGLALPAYRWDRVALVPRGHALATLGRAPTLAELAAYPLVSYESSLKPESSLRRAFGAAGLEPRLGFTARDADLIKTYVRAGLGVGVLAEMALLPEDAADLRVLPADGLFPTCTTWIVLRHDRVLRDFALEFIAQFAPHLDRRDVRRAFDHGVHDGSWPEPPHWREISGAKASIVRAA</sequence>
<dbReference type="PROSITE" id="PS50931">
    <property type="entry name" value="HTH_LYSR"/>
    <property type="match status" value="1"/>
</dbReference>
<dbReference type="Gene3D" id="1.10.10.10">
    <property type="entry name" value="Winged helix-like DNA-binding domain superfamily/Winged helix DNA-binding domain"/>
    <property type="match status" value="1"/>
</dbReference>